<dbReference type="Gene3D" id="1.10.510.10">
    <property type="entry name" value="Transferase(Phosphotransferase) domain 1"/>
    <property type="match status" value="1"/>
</dbReference>
<dbReference type="Gene3D" id="2.60.60.30">
    <property type="entry name" value="sav2460 like domains"/>
    <property type="match status" value="1"/>
</dbReference>
<sequence>MTGVRMDGLVLDGRYRIGQRLGEGGMGAVFEADDLRLERRVAVKVMSGVSLRRDPRAKERFDREAKVLAGLTSPYIVTVHDAGEAAVDDGTVLYLVMERLHGRSLEQVLEGGRPVRPAEVALWGEQICRGLAVAHRAGVVHRDLKPANVMVCADGLVRVLDFGIAAVLADSGDHARLTFTGLVVGTPAYMAPEQIESGGYEARSDLYALGCMLYALLTGRPPFRADALYALMRQQMLDTPEPPSALRPGLPAEWDELVLALLAKRPDARPTGAAAVADLLRGMPCPELPDADADGDGDGDGDTDGDGDGGSARPLAAAGAPLPPAYRPTRIDPRLSLGNGFAAPAASVPVSAVEAVPLGTAATVVLPPGPEEPAVPAEPDEEIPPATEEPVIEEAVEAAVVEEAVEAPVEEPPVEEAAPDPAAGASGFTGATLTSGLVVAPGALWLAPRQRMAPLPESEQLRVVLSWEVAEGAEEDPEVDASALVVDGDGTVLSDEHFVFYNNTVTRGDLSVSLVAGPGEHEMSFGVRQQWLPAGAERVVLALSLHEAEERGHTFGVLTDLSVRVEAAAEGAAESAEGEFLCGFRLPGRPGSATGLTLGELYRTEGGWGFLAASRAYPDGLVEIARAHGVNV</sequence>
<comment type="catalytic activity">
    <reaction evidence="8">
        <text>L-seryl-[protein] + ATP = O-phospho-L-seryl-[protein] + ADP + H(+)</text>
        <dbReference type="Rhea" id="RHEA:17989"/>
        <dbReference type="Rhea" id="RHEA-COMP:9863"/>
        <dbReference type="Rhea" id="RHEA-COMP:11604"/>
        <dbReference type="ChEBI" id="CHEBI:15378"/>
        <dbReference type="ChEBI" id="CHEBI:29999"/>
        <dbReference type="ChEBI" id="CHEBI:30616"/>
        <dbReference type="ChEBI" id="CHEBI:83421"/>
        <dbReference type="ChEBI" id="CHEBI:456216"/>
        <dbReference type="EC" id="2.7.11.1"/>
    </reaction>
</comment>
<keyword evidence="5 12" id="KW-0418">Kinase</keyword>
<organism evidence="12">
    <name type="scientific">Streptomyces alkaliphilus</name>
    <dbReference type="NCBI Taxonomy" id="1472722"/>
    <lineage>
        <taxon>Bacteria</taxon>
        <taxon>Bacillati</taxon>
        <taxon>Actinomycetota</taxon>
        <taxon>Actinomycetes</taxon>
        <taxon>Kitasatosporales</taxon>
        <taxon>Streptomycetaceae</taxon>
        <taxon>Streptomyces</taxon>
    </lineage>
</organism>
<keyword evidence="6 9" id="KW-0067">ATP-binding</keyword>
<accession>A0A646ICE5</accession>
<proteinExistence type="predicted"/>
<dbReference type="PROSITE" id="PS00108">
    <property type="entry name" value="PROTEIN_KINASE_ST"/>
    <property type="match status" value="1"/>
</dbReference>
<feature type="compositionally biased region" description="Acidic residues" evidence="10">
    <location>
        <begin position="289"/>
        <end position="307"/>
    </location>
</feature>
<name>A0A646ICE5_9ACTN</name>
<dbReference type="PANTHER" id="PTHR43289:SF6">
    <property type="entry name" value="SERINE_THREONINE-PROTEIN KINASE NEKL-3"/>
    <property type="match status" value="1"/>
</dbReference>
<gene>
    <name evidence="12" type="ORF">FNX48_015945</name>
</gene>
<feature type="domain" description="Protein kinase" evidence="11">
    <location>
        <begin position="15"/>
        <end position="288"/>
    </location>
</feature>
<feature type="region of interest" description="Disordered" evidence="10">
    <location>
        <begin position="364"/>
        <end position="384"/>
    </location>
</feature>
<comment type="catalytic activity">
    <reaction evidence="7">
        <text>L-threonyl-[protein] + ATP = O-phospho-L-threonyl-[protein] + ADP + H(+)</text>
        <dbReference type="Rhea" id="RHEA:46608"/>
        <dbReference type="Rhea" id="RHEA-COMP:11060"/>
        <dbReference type="Rhea" id="RHEA-COMP:11605"/>
        <dbReference type="ChEBI" id="CHEBI:15378"/>
        <dbReference type="ChEBI" id="CHEBI:30013"/>
        <dbReference type="ChEBI" id="CHEBI:30616"/>
        <dbReference type="ChEBI" id="CHEBI:61977"/>
        <dbReference type="ChEBI" id="CHEBI:456216"/>
        <dbReference type="EC" id="2.7.11.1"/>
    </reaction>
</comment>
<protein>
    <recommendedName>
        <fullName evidence="1">non-specific serine/threonine protein kinase</fullName>
        <ecNumber evidence="1">2.7.11.1</ecNumber>
    </recommendedName>
</protein>
<evidence type="ECO:0000256" key="5">
    <source>
        <dbReference type="ARBA" id="ARBA00022777"/>
    </source>
</evidence>
<dbReference type="InterPro" id="IPR011009">
    <property type="entry name" value="Kinase-like_dom_sf"/>
</dbReference>
<dbReference type="CDD" id="cd06974">
    <property type="entry name" value="TerD_like"/>
    <property type="match status" value="1"/>
</dbReference>
<dbReference type="FunFam" id="3.30.200.20:FF:000035">
    <property type="entry name" value="Serine/threonine protein kinase Stk1"/>
    <property type="match status" value="1"/>
</dbReference>
<evidence type="ECO:0000256" key="10">
    <source>
        <dbReference type="SAM" id="MobiDB-lite"/>
    </source>
</evidence>
<dbReference type="OrthoDB" id="9762169at2"/>
<evidence type="ECO:0000256" key="8">
    <source>
        <dbReference type="ARBA" id="ARBA00048679"/>
    </source>
</evidence>
<comment type="caution">
    <text evidence="12">The sequence shown here is derived from an EMBL/GenBank/DDBJ whole genome shotgun (WGS) entry which is preliminary data.</text>
</comment>
<evidence type="ECO:0000256" key="6">
    <source>
        <dbReference type="ARBA" id="ARBA00022840"/>
    </source>
</evidence>
<dbReference type="CDD" id="cd14014">
    <property type="entry name" value="STKc_PknB_like"/>
    <property type="match status" value="1"/>
</dbReference>
<dbReference type="InterPro" id="IPR003325">
    <property type="entry name" value="TerD"/>
</dbReference>
<dbReference type="FunFam" id="1.10.510.10:FF:000021">
    <property type="entry name" value="Serine/threonine protein kinase"/>
    <property type="match status" value="1"/>
</dbReference>
<dbReference type="EC" id="2.7.11.1" evidence="1"/>
<dbReference type="GO" id="GO:0005524">
    <property type="term" value="F:ATP binding"/>
    <property type="evidence" value="ECO:0007669"/>
    <property type="project" value="UniProtKB-UniRule"/>
</dbReference>
<feature type="region of interest" description="Disordered" evidence="10">
    <location>
        <begin position="283"/>
        <end position="331"/>
    </location>
</feature>
<evidence type="ECO:0000256" key="7">
    <source>
        <dbReference type="ARBA" id="ARBA00047899"/>
    </source>
</evidence>
<feature type="region of interest" description="Disordered" evidence="10">
    <location>
        <begin position="408"/>
        <end position="427"/>
    </location>
</feature>
<evidence type="ECO:0000256" key="4">
    <source>
        <dbReference type="ARBA" id="ARBA00022741"/>
    </source>
</evidence>
<dbReference type="Proteomes" id="UP000315516">
    <property type="component" value="Unassembled WGS sequence"/>
</dbReference>
<evidence type="ECO:0000256" key="9">
    <source>
        <dbReference type="PROSITE-ProRule" id="PRU10141"/>
    </source>
</evidence>
<keyword evidence="3" id="KW-0808">Transferase</keyword>
<evidence type="ECO:0000259" key="11">
    <source>
        <dbReference type="PROSITE" id="PS50011"/>
    </source>
</evidence>
<keyword evidence="2" id="KW-0723">Serine/threonine-protein kinase</keyword>
<feature type="binding site" evidence="9">
    <location>
        <position position="44"/>
    </location>
    <ligand>
        <name>ATP</name>
        <dbReference type="ChEBI" id="CHEBI:30616"/>
    </ligand>
</feature>
<feature type="compositionally biased region" description="Acidic residues" evidence="10">
    <location>
        <begin position="408"/>
        <end position="418"/>
    </location>
</feature>
<dbReference type="SMART" id="SM00220">
    <property type="entry name" value="S_TKc"/>
    <property type="match status" value="1"/>
</dbReference>
<evidence type="ECO:0000256" key="1">
    <source>
        <dbReference type="ARBA" id="ARBA00012513"/>
    </source>
</evidence>
<dbReference type="InterPro" id="IPR017441">
    <property type="entry name" value="Protein_kinase_ATP_BS"/>
</dbReference>
<evidence type="ECO:0000256" key="3">
    <source>
        <dbReference type="ARBA" id="ARBA00022679"/>
    </source>
</evidence>
<dbReference type="GO" id="GO:0004674">
    <property type="term" value="F:protein serine/threonine kinase activity"/>
    <property type="evidence" value="ECO:0007669"/>
    <property type="project" value="UniProtKB-KW"/>
</dbReference>
<dbReference type="PANTHER" id="PTHR43289">
    <property type="entry name" value="MITOGEN-ACTIVATED PROTEIN KINASE KINASE KINASE 20-RELATED"/>
    <property type="match status" value="1"/>
</dbReference>
<dbReference type="PROSITE" id="PS50011">
    <property type="entry name" value="PROTEIN_KINASE_DOM"/>
    <property type="match status" value="1"/>
</dbReference>
<dbReference type="Gene3D" id="3.30.200.20">
    <property type="entry name" value="Phosphorylase Kinase, domain 1"/>
    <property type="match status" value="1"/>
</dbReference>
<keyword evidence="4 9" id="KW-0547">Nucleotide-binding</keyword>
<dbReference type="PROSITE" id="PS00107">
    <property type="entry name" value="PROTEIN_KINASE_ATP"/>
    <property type="match status" value="1"/>
</dbReference>
<dbReference type="InterPro" id="IPR008271">
    <property type="entry name" value="Ser/Thr_kinase_AS"/>
</dbReference>
<evidence type="ECO:0000256" key="2">
    <source>
        <dbReference type="ARBA" id="ARBA00022527"/>
    </source>
</evidence>
<dbReference type="EMBL" id="VJYJ02000469">
    <property type="protein sequence ID" value="MQS08620.1"/>
    <property type="molecule type" value="Genomic_DNA"/>
</dbReference>
<dbReference type="RefSeq" id="WP_153427133.1">
    <property type="nucleotide sequence ID" value="NZ_VJYJ02000469.1"/>
</dbReference>
<dbReference type="InterPro" id="IPR000719">
    <property type="entry name" value="Prot_kinase_dom"/>
</dbReference>
<reference evidence="12" key="1">
    <citation type="submission" date="2019-10" db="EMBL/GenBank/DDBJ databases">
        <title>Streptomyces sp. nov., a novel actinobacterium isolated from alkaline environment.</title>
        <authorList>
            <person name="Golinska P."/>
        </authorList>
    </citation>
    <scope>NUCLEOTIDE SEQUENCE</scope>
    <source>
        <strain evidence="12">IF17</strain>
    </source>
</reference>
<evidence type="ECO:0000313" key="12">
    <source>
        <dbReference type="EMBL" id="MQS08620.1"/>
    </source>
</evidence>
<dbReference type="AlphaFoldDB" id="A0A646ICE5"/>
<dbReference type="SUPFAM" id="SSF56112">
    <property type="entry name" value="Protein kinase-like (PK-like)"/>
    <property type="match status" value="1"/>
</dbReference>
<dbReference type="Pfam" id="PF02342">
    <property type="entry name" value="TerD"/>
    <property type="match status" value="1"/>
</dbReference>
<dbReference type="Pfam" id="PF00069">
    <property type="entry name" value="Pkinase"/>
    <property type="match status" value="1"/>
</dbReference>
<dbReference type="GO" id="GO:0045717">
    <property type="term" value="P:negative regulation of fatty acid biosynthetic process"/>
    <property type="evidence" value="ECO:0007669"/>
    <property type="project" value="UniProtKB-ARBA"/>
</dbReference>